<organism evidence="2 3">
    <name type="scientific">Streptomyces pacificus</name>
    <dbReference type="NCBI Taxonomy" id="2705029"/>
    <lineage>
        <taxon>Bacteria</taxon>
        <taxon>Bacillati</taxon>
        <taxon>Actinomycetota</taxon>
        <taxon>Actinomycetes</taxon>
        <taxon>Kitasatosporales</taxon>
        <taxon>Streptomycetaceae</taxon>
        <taxon>Streptomyces</taxon>
    </lineage>
</organism>
<evidence type="ECO:0000313" key="3">
    <source>
        <dbReference type="Proteomes" id="UP000484988"/>
    </source>
</evidence>
<proteinExistence type="predicted"/>
<dbReference type="Proteomes" id="UP000484988">
    <property type="component" value="Unassembled WGS sequence"/>
</dbReference>
<gene>
    <name evidence="2" type="ORF">SCWH03_45440</name>
</gene>
<feature type="compositionally biased region" description="Basic and acidic residues" evidence="1">
    <location>
        <begin position="1"/>
        <end position="10"/>
    </location>
</feature>
<feature type="compositionally biased region" description="Basic and acidic residues" evidence="1">
    <location>
        <begin position="91"/>
        <end position="100"/>
    </location>
</feature>
<comment type="caution">
    <text evidence="2">The sequence shown here is derived from an EMBL/GenBank/DDBJ whole genome shotgun (WGS) entry which is preliminary data.</text>
</comment>
<feature type="compositionally biased region" description="Basic and acidic residues" evidence="1">
    <location>
        <begin position="40"/>
        <end position="73"/>
    </location>
</feature>
<evidence type="ECO:0000256" key="1">
    <source>
        <dbReference type="SAM" id="MobiDB-lite"/>
    </source>
</evidence>
<feature type="region of interest" description="Disordered" evidence="1">
    <location>
        <begin position="1"/>
        <end position="128"/>
    </location>
</feature>
<evidence type="ECO:0000313" key="2">
    <source>
        <dbReference type="EMBL" id="GFH38302.1"/>
    </source>
</evidence>
<reference evidence="2 3" key="1">
    <citation type="submission" date="2020-02" db="EMBL/GenBank/DDBJ databases">
        <title>Whole Genome Shotgun Sequence of Streptomyces sp. strain CWH03.</title>
        <authorList>
            <person name="Dohra H."/>
            <person name="Kodani S."/>
            <person name="Yamamura H."/>
        </authorList>
    </citation>
    <scope>NUCLEOTIDE SEQUENCE [LARGE SCALE GENOMIC DNA]</scope>
    <source>
        <strain evidence="2 3">CWH03</strain>
    </source>
</reference>
<dbReference type="AlphaFoldDB" id="A0A6A0AZP8"/>
<sequence length="128" mass="13483">MRYERTDDLQHGGQSAERHHRVAYEDLAGAPRPAGQMGAKAEREAEAQTGREARKEGEAEGEAEGKAEGKGEARAAVGAGASHPPSRTKPGARDGARDRALPGGIGGSYRVPRIRTAGITRTHGYPTT</sequence>
<accession>A0A6A0AZP8</accession>
<dbReference type="EMBL" id="BLLG01000015">
    <property type="protein sequence ID" value="GFH38302.1"/>
    <property type="molecule type" value="Genomic_DNA"/>
</dbReference>
<protein>
    <submittedName>
        <fullName evidence="2">Uncharacterized protein</fullName>
    </submittedName>
</protein>
<keyword evidence="3" id="KW-1185">Reference proteome</keyword>
<name>A0A6A0AZP8_9ACTN</name>